<dbReference type="GeneID" id="68694064"/>
<gene>
    <name evidence="3" type="ORF">APQ99_01779</name>
    <name evidence="2" type="ORF">HBSAL_07300</name>
</gene>
<feature type="region of interest" description="Disordered" evidence="1">
    <location>
        <begin position="508"/>
        <end position="561"/>
    </location>
</feature>
<evidence type="ECO:0000313" key="3">
    <source>
        <dbReference type="EMBL" id="TYO76221.1"/>
    </source>
</evidence>
<dbReference type="AlphaFoldDB" id="A0A4D6GU80"/>
<protein>
    <submittedName>
        <fullName evidence="2">Uncharacterized protein</fullName>
    </submittedName>
</protein>
<dbReference type="Proteomes" id="UP000296216">
    <property type="component" value="Chromosome"/>
</dbReference>
<accession>A0A4D6GU80</accession>
<proteinExistence type="predicted"/>
<reference evidence="2" key="3">
    <citation type="journal article" name="MicrobiologyOpen">
        <title>Whole-genome comparison between the type strain of Halobacterium salinarum (DSM 3754(T)) and the laboratory strains R1 and NRC-1.</title>
        <authorList>
            <person name="Pfeiffer F."/>
            <person name="Losensky G."/>
            <person name="Marchfelder A."/>
            <person name="Habermann B."/>
            <person name="Dyall-Smith M."/>
        </authorList>
    </citation>
    <scope>NUCLEOTIDE SEQUENCE</scope>
    <source>
        <strain evidence="2">91-R6</strain>
    </source>
</reference>
<name>A0A4D6GU80_HALS9</name>
<reference evidence="2 4" key="1">
    <citation type="journal article" date="2019" name="Microbiol. Resour. Announc.">
        <title>The Genome Sequence of the Halobacterium salinarum Type Strain Is Closely Related to That of Laboratory Strains NRC-1 and R1.</title>
        <authorList>
            <person name="Pfeiffer F."/>
            <person name="Marchfelder A."/>
            <person name="Habermann B."/>
            <person name="Dyall-Smith M.L."/>
        </authorList>
    </citation>
    <scope>NUCLEOTIDE SEQUENCE [LARGE SCALE GENOMIC DNA]</scope>
    <source>
        <strain evidence="2">91-R6</strain>
        <strain evidence="4">ATCC 33171 / DSM 3754 / JCM 8978 / NBRC 102687 / NCIMB 764 / 91-R6</strain>
    </source>
</reference>
<dbReference type="RefSeq" id="WP_010902957.1">
    <property type="nucleotide sequence ID" value="NZ_VRYN01000003.1"/>
</dbReference>
<sequence>MTQRVRWQRPLPGGEHATVTRVVGDHELPESGAETRRFRVDATADWVRARAAGGDVTRPAADAVSVSLPADAGLTRLRLTTPDGTTRLWLPGPAAAARIDAALDGDPTAARQLTAHAGGVAALAFAAGECLTQPGLCDLLDAVTAASDSAADDLHARRYGVLVGMLSTTAGPPTDTAADVRALCEGVDAIDAVGDVSVSAVVAEAMHRVTDTPRGARAFLADHGVEPRALADDSDGVFFAALLAHAATTRGLPAAKRCATRWPASKTFGAAKADAEAADYWARGDAWRSAVPTAADQSDAVFAYALANALYWTAEVDRGDSRIDELLFDGAVVAGREIDHDWIIGHSRFERARARAHRHRTSRTHALAIAAFTDAEAIADQWSFLDAWEPVYTRAIVASNMASARGNHHAAVGALDDGRAALSELAVPDARREEMYTHFDAQRHERRAILTDEPDQRRSHLEAARAQYDQLGFDRSVERIQEKLAAAPDHGDDATNGGVRDRQRAALATRQSLAGSDRGPALADIPALHDFLTETAPEAVGSPDPGVLPSERGGPPDDLPP</sequence>
<evidence type="ECO:0000313" key="2">
    <source>
        <dbReference type="EMBL" id="QCC45111.1"/>
    </source>
</evidence>
<organism evidence="2 4">
    <name type="scientific">Halobacterium salinarum (strain ATCC 33171 / DSM 3754 / JCM 8978 / NBRC 102687 / NCIMB 764 / 91-R6)</name>
    <dbReference type="NCBI Taxonomy" id="2597657"/>
    <lineage>
        <taxon>Archaea</taxon>
        <taxon>Methanobacteriati</taxon>
        <taxon>Methanobacteriota</taxon>
        <taxon>Stenosarchaea group</taxon>
        <taxon>Halobacteria</taxon>
        <taxon>Halobacteriales</taxon>
        <taxon>Halobacteriaceae</taxon>
        <taxon>Halobacterium</taxon>
    </lineage>
</organism>
<evidence type="ECO:0000256" key="1">
    <source>
        <dbReference type="SAM" id="MobiDB-lite"/>
    </source>
</evidence>
<dbReference type="EMBL" id="CP038631">
    <property type="protein sequence ID" value="QCC45111.1"/>
    <property type="molecule type" value="Genomic_DNA"/>
</dbReference>
<reference evidence="3 5" key="2">
    <citation type="submission" date="2019-07" db="EMBL/GenBank/DDBJ databases">
        <title>Genomic Encyclopedia of Archaeal and Bacterial Type Strains, Phase II (KMG-II): from individual species to whole genera.</title>
        <authorList>
            <person name="Goeker M."/>
        </authorList>
    </citation>
    <scope>NUCLEOTIDE SEQUENCE [LARGE SCALE GENOMIC DNA]</scope>
    <source>
        <strain evidence="3 5">DSM 3754</strain>
    </source>
</reference>
<evidence type="ECO:0000313" key="5">
    <source>
        <dbReference type="Proteomes" id="UP000323075"/>
    </source>
</evidence>
<dbReference type="EMBL" id="VRYN01000003">
    <property type="protein sequence ID" value="TYO76221.1"/>
    <property type="molecule type" value="Genomic_DNA"/>
</dbReference>
<evidence type="ECO:0000313" key="4">
    <source>
        <dbReference type="Proteomes" id="UP000296216"/>
    </source>
</evidence>
<dbReference type="Proteomes" id="UP000323075">
    <property type="component" value="Unassembled WGS sequence"/>
</dbReference>